<dbReference type="EMBL" id="WNUR01001830">
    <property type="protein sequence ID" value="MDZ7543944.1"/>
    <property type="molecule type" value="Genomic_DNA"/>
</dbReference>
<comment type="caution">
    <text evidence="1">The sequence shown here is derived from an EMBL/GenBank/DDBJ whole genome shotgun (WGS) entry which is preliminary data.</text>
</comment>
<sequence length="63" mass="7424">MPNIWTHLLFGDEAMKAAGMSSWIEERKLRNLFYLGCQGPDFLFYHNFLPWKKDKTMNRIGSA</sequence>
<name>A0AAW9K8S9_CLOPF</name>
<evidence type="ECO:0000313" key="1">
    <source>
        <dbReference type="EMBL" id="MDZ7543944.1"/>
    </source>
</evidence>
<dbReference type="Proteomes" id="UP001288944">
    <property type="component" value="Unassembled WGS sequence"/>
</dbReference>
<protein>
    <submittedName>
        <fullName evidence="1">Uncharacterized protein</fullName>
    </submittedName>
</protein>
<dbReference type="AlphaFoldDB" id="A0AAW9K8S9"/>
<gene>
    <name evidence="1" type="ORF">GNF83_22840</name>
</gene>
<accession>A0AAW9K8S9</accession>
<proteinExistence type="predicted"/>
<organism evidence="1 2">
    <name type="scientific">Clostridium perfringens</name>
    <dbReference type="NCBI Taxonomy" id="1502"/>
    <lineage>
        <taxon>Bacteria</taxon>
        <taxon>Bacillati</taxon>
        <taxon>Bacillota</taxon>
        <taxon>Clostridia</taxon>
        <taxon>Eubacteriales</taxon>
        <taxon>Clostridiaceae</taxon>
        <taxon>Clostridium</taxon>
    </lineage>
</organism>
<feature type="non-terminal residue" evidence="1">
    <location>
        <position position="63"/>
    </location>
</feature>
<reference evidence="1" key="1">
    <citation type="submission" date="2019-11" db="EMBL/GenBank/DDBJ databases">
        <title>Characterization of Clostridium perfringens isolates from swine manure treated agricultural soils.</title>
        <authorList>
            <person name="Wushke S.T."/>
        </authorList>
    </citation>
    <scope>NUCLEOTIDE SEQUENCE</scope>
    <source>
        <strain evidence="1">X62</strain>
    </source>
</reference>
<evidence type="ECO:0000313" key="2">
    <source>
        <dbReference type="Proteomes" id="UP001288944"/>
    </source>
</evidence>